<dbReference type="Proteomes" id="UP001164250">
    <property type="component" value="Chromosome 4"/>
</dbReference>
<evidence type="ECO:0000313" key="2">
    <source>
        <dbReference type="Proteomes" id="UP001164250"/>
    </source>
</evidence>
<comment type="caution">
    <text evidence="1">The sequence shown here is derived from an EMBL/GenBank/DDBJ whole genome shotgun (WGS) entry which is preliminary data.</text>
</comment>
<keyword evidence="2" id="KW-1185">Reference proteome</keyword>
<gene>
    <name evidence="1" type="ORF">Patl1_19752</name>
</gene>
<protein>
    <submittedName>
        <fullName evidence="1">Uncharacterized protein</fullName>
    </submittedName>
</protein>
<name>A0ACC1BKG2_9ROSI</name>
<organism evidence="1 2">
    <name type="scientific">Pistacia atlantica</name>
    <dbReference type="NCBI Taxonomy" id="434234"/>
    <lineage>
        <taxon>Eukaryota</taxon>
        <taxon>Viridiplantae</taxon>
        <taxon>Streptophyta</taxon>
        <taxon>Embryophyta</taxon>
        <taxon>Tracheophyta</taxon>
        <taxon>Spermatophyta</taxon>
        <taxon>Magnoliopsida</taxon>
        <taxon>eudicotyledons</taxon>
        <taxon>Gunneridae</taxon>
        <taxon>Pentapetalae</taxon>
        <taxon>rosids</taxon>
        <taxon>malvids</taxon>
        <taxon>Sapindales</taxon>
        <taxon>Anacardiaceae</taxon>
        <taxon>Pistacia</taxon>
    </lineage>
</organism>
<dbReference type="EMBL" id="CM047900">
    <property type="protein sequence ID" value="KAJ0099423.1"/>
    <property type="molecule type" value="Genomic_DNA"/>
</dbReference>
<reference evidence="2" key="1">
    <citation type="journal article" date="2023" name="G3 (Bethesda)">
        <title>Genome assembly and association tests identify interacting loci associated with vigor, precocity, and sex in interspecific pistachio rootstocks.</title>
        <authorList>
            <person name="Palmer W."/>
            <person name="Jacygrad E."/>
            <person name="Sagayaradj S."/>
            <person name="Cavanaugh K."/>
            <person name="Han R."/>
            <person name="Bertier L."/>
            <person name="Beede B."/>
            <person name="Kafkas S."/>
            <person name="Golino D."/>
            <person name="Preece J."/>
            <person name="Michelmore R."/>
        </authorList>
    </citation>
    <scope>NUCLEOTIDE SEQUENCE [LARGE SCALE GENOMIC DNA]</scope>
</reference>
<sequence>MQTNSSSVCFYFSLLLWAAYFESIHMLFMLAYRRCYIRFIRKVNEKKGVEGQEETRKAFDFMLSHVAVATDLIQMLVWFIGSDIASGPVWLEYITFLKSLPALNTQEESQRMTAVRKAYQKAIVTPTHHVEQLWKDYENFENSVSRQLAKGLLSDYQPKYNSARAVYRERKKYVDEIDWNMLAVPPTGSYKARRIAVDGLEEAIGLRKGLVTPVAFQLWWGNPQRIDNALSNKRIIFTYEQVE</sequence>
<proteinExistence type="predicted"/>
<evidence type="ECO:0000313" key="1">
    <source>
        <dbReference type="EMBL" id="KAJ0099423.1"/>
    </source>
</evidence>
<accession>A0ACC1BKG2</accession>